<comment type="caution">
    <text evidence="3">The sequence shown here is derived from an EMBL/GenBank/DDBJ whole genome shotgun (WGS) entry which is preliminary data.</text>
</comment>
<evidence type="ECO:0000256" key="1">
    <source>
        <dbReference type="SAM" id="MobiDB-lite"/>
    </source>
</evidence>
<protein>
    <submittedName>
        <fullName evidence="3">SWFGD domain-containing protein</fullName>
    </submittedName>
</protein>
<reference evidence="3 4" key="1">
    <citation type="submission" date="2020-06" db="EMBL/GenBank/DDBJ databases">
        <title>Altererythrobacter sp. HHU K3-1.</title>
        <authorList>
            <person name="Zhang D."/>
            <person name="Xue H."/>
        </authorList>
    </citation>
    <scope>NUCLEOTIDE SEQUENCE [LARGE SCALE GENOMIC DNA]</scope>
    <source>
        <strain evidence="3 4">HHU K3-1</strain>
    </source>
</reference>
<feature type="region of interest" description="Disordered" evidence="1">
    <location>
        <begin position="1"/>
        <end position="86"/>
    </location>
</feature>
<dbReference type="Gene3D" id="3.30.1340.30">
    <property type="match status" value="1"/>
</dbReference>
<dbReference type="InterPro" id="IPR051686">
    <property type="entry name" value="Lipoprotein_DolP"/>
</dbReference>
<dbReference type="SMART" id="SM00749">
    <property type="entry name" value="BON"/>
    <property type="match status" value="1"/>
</dbReference>
<feature type="compositionally biased region" description="Basic and acidic residues" evidence="1">
    <location>
        <begin position="132"/>
        <end position="142"/>
    </location>
</feature>
<dbReference type="AlphaFoldDB" id="A0A850H642"/>
<evidence type="ECO:0000313" key="3">
    <source>
        <dbReference type="EMBL" id="NVD44625.1"/>
    </source>
</evidence>
<dbReference type="Proteomes" id="UP000561438">
    <property type="component" value="Unassembled WGS sequence"/>
</dbReference>
<feature type="compositionally biased region" description="Low complexity" evidence="1">
    <location>
        <begin position="220"/>
        <end position="233"/>
    </location>
</feature>
<keyword evidence="4" id="KW-1185">Reference proteome</keyword>
<feature type="region of interest" description="Disordered" evidence="1">
    <location>
        <begin position="220"/>
        <end position="245"/>
    </location>
</feature>
<evidence type="ECO:0000313" key="4">
    <source>
        <dbReference type="Proteomes" id="UP000561438"/>
    </source>
</evidence>
<proteinExistence type="predicted"/>
<dbReference type="InterPro" id="IPR014004">
    <property type="entry name" value="Transpt-assoc_nodulatn_dom_bac"/>
</dbReference>
<dbReference type="NCBIfam" id="NF033157">
    <property type="entry name" value="SWFGD_domain"/>
    <property type="match status" value="1"/>
</dbReference>
<gene>
    <name evidence="3" type="ORF">HUV48_06285</name>
</gene>
<organism evidence="3 4">
    <name type="scientific">Qipengyuania atrilutea</name>
    <dbReference type="NCBI Taxonomy" id="2744473"/>
    <lineage>
        <taxon>Bacteria</taxon>
        <taxon>Pseudomonadati</taxon>
        <taxon>Pseudomonadota</taxon>
        <taxon>Alphaproteobacteria</taxon>
        <taxon>Sphingomonadales</taxon>
        <taxon>Erythrobacteraceae</taxon>
        <taxon>Qipengyuania</taxon>
    </lineage>
</organism>
<feature type="compositionally biased region" description="Basic and acidic residues" evidence="1">
    <location>
        <begin position="56"/>
        <end position="78"/>
    </location>
</feature>
<feature type="region of interest" description="Disordered" evidence="1">
    <location>
        <begin position="131"/>
        <end position="150"/>
    </location>
</feature>
<feature type="compositionally biased region" description="Polar residues" evidence="1">
    <location>
        <begin position="8"/>
        <end position="24"/>
    </location>
</feature>
<feature type="compositionally biased region" description="Basic and acidic residues" evidence="1">
    <location>
        <begin position="25"/>
        <end position="37"/>
    </location>
</feature>
<evidence type="ECO:0000259" key="2">
    <source>
        <dbReference type="PROSITE" id="PS50914"/>
    </source>
</evidence>
<dbReference type="PROSITE" id="PS50914">
    <property type="entry name" value="BON"/>
    <property type="match status" value="1"/>
</dbReference>
<dbReference type="PANTHER" id="PTHR34606:SF15">
    <property type="entry name" value="BON DOMAIN-CONTAINING PROTEIN"/>
    <property type="match status" value="1"/>
</dbReference>
<dbReference type="InterPro" id="IPR047800">
    <property type="entry name" value="SWFGD_dom"/>
</dbReference>
<dbReference type="PANTHER" id="PTHR34606">
    <property type="entry name" value="BON DOMAIN-CONTAINING PROTEIN"/>
    <property type="match status" value="1"/>
</dbReference>
<sequence length="245" mass="28347">MNDLDRPQNYSDANFGQDQEYSNNRSREFGMSRDRYGSRQRNQSEYNTFDDYDRDDDGRRSGYRRTHDQSHSYFRGDEYGGPSMSNPRSGYGNYAGGATMGGYGSDRYTNRDRGFFDKAGDEIASWFGDEDAERRREQDHRGRGPSNYKRSDERILEDSCDRLTEDRTLDASNIEVTVQDAEVTLDGKVDSLRSKRRAEDCIHHLSGVNHVQNNLRVDSDSFSNNYNRNNSTSYDQNETRQTKTS</sequence>
<dbReference type="Pfam" id="PF04972">
    <property type="entry name" value="BON"/>
    <property type="match status" value="1"/>
</dbReference>
<accession>A0A850H642</accession>
<feature type="domain" description="BON" evidence="2">
    <location>
        <begin position="151"/>
        <end position="219"/>
    </location>
</feature>
<name>A0A850H642_9SPHN</name>
<dbReference type="EMBL" id="JABWGV010000002">
    <property type="protein sequence ID" value="NVD44625.1"/>
    <property type="molecule type" value="Genomic_DNA"/>
</dbReference>
<dbReference type="InterPro" id="IPR007055">
    <property type="entry name" value="BON_dom"/>
</dbReference>